<evidence type="ECO:0000256" key="1">
    <source>
        <dbReference type="SAM" id="SignalP"/>
    </source>
</evidence>
<keyword evidence="3" id="KW-1185">Reference proteome</keyword>
<name>A0A845BFM0_9PROT</name>
<organism evidence="2 3">
    <name type="scientific">Teichococcus coralli</name>
    <dbReference type="NCBI Taxonomy" id="2545983"/>
    <lineage>
        <taxon>Bacteria</taxon>
        <taxon>Pseudomonadati</taxon>
        <taxon>Pseudomonadota</taxon>
        <taxon>Alphaproteobacteria</taxon>
        <taxon>Acetobacterales</taxon>
        <taxon>Roseomonadaceae</taxon>
        <taxon>Roseomonas</taxon>
    </lineage>
</organism>
<comment type="caution">
    <text evidence="2">The sequence shown here is derived from an EMBL/GenBank/DDBJ whole genome shotgun (WGS) entry which is preliminary data.</text>
</comment>
<keyword evidence="1" id="KW-0732">Signal</keyword>
<dbReference type="EMBL" id="SNVJ01000025">
    <property type="protein sequence ID" value="MXP65658.1"/>
    <property type="molecule type" value="Genomic_DNA"/>
</dbReference>
<feature type="chain" id="PRO_5032286451" description="DUF4412 domain-containing protein" evidence="1">
    <location>
        <begin position="25"/>
        <end position="198"/>
    </location>
</feature>
<evidence type="ECO:0000313" key="3">
    <source>
        <dbReference type="Proteomes" id="UP000460715"/>
    </source>
</evidence>
<reference evidence="2 3" key="1">
    <citation type="submission" date="2019-03" db="EMBL/GenBank/DDBJ databases">
        <title>Roseomonas sp. a novel Roseomonas species isolated from Sea whip Gorgonian.</title>
        <authorList>
            <person name="Li F."/>
            <person name="Pan X."/>
            <person name="Huang S."/>
            <person name="Li Z."/>
            <person name="Meng B."/>
        </authorList>
    </citation>
    <scope>NUCLEOTIDE SEQUENCE [LARGE SCALE GENOMIC DNA]</scope>
    <source>
        <strain evidence="2 3">M0104</strain>
    </source>
</reference>
<dbReference type="Proteomes" id="UP000460715">
    <property type="component" value="Unassembled WGS sequence"/>
</dbReference>
<dbReference type="AlphaFoldDB" id="A0A845BFM0"/>
<sequence>MRIPLTRLLATLFLAGGTSGAALAKDQPPAMPTRDVVVTYEVDPSPPTVESVAFLVAEGRIRTEGQGLINRVTHLIDTRGGDVTAVIDEERSYHDLGKVAEVMTQDILPIRQGDKMTREGSDRVAGQNCTVWRIEPAGESTDEEARHACITADGVPLRLREGEGSDALTLYVATEVRYGAQDPARFRVPSGYKPITEP</sequence>
<gene>
    <name evidence="2" type="ORF">E0493_20110</name>
</gene>
<dbReference type="RefSeq" id="WP_160939066.1">
    <property type="nucleotide sequence ID" value="NZ_SNVJ01000025.1"/>
</dbReference>
<accession>A0A845BFM0</accession>
<dbReference type="OrthoDB" id="7268862at2"/>
<evidence type="ECO:0008006" key="4">
    <source>
        <dbReference type="Google" id="ProtNLM"/>
    </source>
</evidence>
<proteinExistence type="predicted"/>
<feature type="signal peptide" evidence="1">
    <location>
        <begin position="1"/>
        <end position="24"/>
    </location>
</feature>
<evidence type="ECO:0000313" key="2">
    <source>
        <dbReference type="EMBL" id="MXP65658.1"/>
    </source>
</evidence>
<protein>
    <recommendedName>
        <fullName evidence="4">DUF4412 domain-containing protein</fullName>
    </recommendedName>
</protein>